<keyword evidence="3" id="KW-1185">Reference proteome</keyword>
<protein>
    <submittedName>
        <fullName evidence="2">2-hydroxychromene-2-carboxylate isomerase</fullName>
    </submittedName>
</protein>
<dbReference type="PANTHER" id="PTHR13887:SF33">
    <property type="entry name" value="ISOMERASE"/>
    <property type="match status" value="1"/>
</dbReference>
<dbReference type="OrthoDB" id="9799122at2"/>
<keyword evidence="2" id="KW-0413">Isomerase</keyword>
<evidence type="ECO:0000259" key="1">
    <source>
        <dbReference type="Pfam" id="PF01323"/>
    </source>
</evidence>
<dbReference type="KEGG" id="ruf:TH63_19210"/>
<dbReference type="AlphaFoldDB" id="A0A0H4VTZ7"/>
<accession>A0A0H4VTZ7</accession>
<dbReference type="CDD" id="cd03024">
    <property type="entry name" value="DsbA_FrnE"/>
    <property type="match status" value="1"/>
</dbReference>
<feature type="domain" description="DSBA-like thioredoxin" evidence="1">
    <location>
        <begin position="4"/>
        <end position="193"/>
    </location>
</feature>
<dbReference type="RefSeq" id="WP_048922380.1">
    <property type="nucleotide sequence ID" value="NZ_CP010777.1"/>
</dbReference>
<dbReference type="PANTHER" id="PTHR13887">
    <property type="entry name" value="GLUTATHIONE S-TRANSFERASE KAPPA"/>
    <property type="match status" value="1"/>
</dbReference>
<dbReference type="EMBL" id="CP010777">
    <property type="protein sequence ID" value="AKQ47284.1"/>
    <property type="molecule type" value="Genomic_DNA"/>
</dbReference>
<dbReference type="Proteomes" id="UP000036458">
    <property type="component" value="Chromosome"/>
</dbReference>
<dbReference type="STRING" id="1379910.TH63_19210"/>
<dbReference type="SUPFAM" id="SSF52833">
    <property type="entry name" value="Thioredoxin-like"/>
    <property type="match status" value="1"/>
</dbReference>
<dbReference type="InterPro" id="IPR036249">
    <property type="entry name" value="Thioredoxin-like_sf"/>
</dbReference>
<gene>
    <name evidence="2" type="ORF">TH63_19210</name>
</gene>
<dbReference type="InterPro" id="IPR011767">
    <property type="entry name" value="GLR_AS"/>
</dbReference>
<dbReference type="PATRIC" id="fig|1379910.4.peg.4188"/>
<sequence>MPKITVYSDYVCPYCFLAEQEIVKAQQLLGQEIEIDWKPFELRAYPTPTLKPEDDYLKTTWRDSVYPMAKELGIDITLPTVSPQPYTHLAFEGFQYAQEQGQGAAYTHRMFTAFFQESQDIGDIGVLTKLAGEIGLDTKAFEEAVTSRRYKEAHEKALREATQEMQIQAVPTMIIGNRIARGMLRAEDLVRVLQTTE</sequence>
<dbReference type="PROSITE" id="PS00195">
    <property type="entry name" value="GLUTAREDOXIN_1"/>
    <property type="match status" value="1"/>
</dbReference>
<evidence type="ECO:0000313" key="3">
    <source>
        <dbReference type="Proteomes" id="UP000036458"/>
    </source>
</evidence>
<dbReference type="Gene3D" id="3.40.30.10">
    <property type="entry name" value="Glutaredoxin"/>
    <property type="match status" value="1"/>
</dbReference>
<evidence type="ECO:0000313" key="2">
    <source>
        <dbReference type="EMBL" id="AKQ47284.1"/>
    </source>
</evidence>
<dbReference type="GO" id="GO:0016853">
    <property type="term" value="F:isomerase activity"/>
    <property type="evidence" value="ECO:0007669"/>
    <property type="project" value="UniProtKB-KW"/>
</dbReference>
<dbReference type="InterPro" id="IPR001853">
    <property type="entry name" value="DSBA-like_thioredoxin_dom"/>
</dbReference>
<dbReference type="GO" id="GO:0016491">
    <property type="term" value="F:oxidoreductase activity"/>
    <property type="evidence" value="ECO:0007669"/>
    <property type="project" value="InterPro"/>
</dbReference>
<organism evidence="2 3">
    <name type="scientific">Rufibacter radiotolerans</name>
    <dbReference type="NCBI Taxonomy" id="1379910"/>
    <lineage>
        <taxon>Bacteria</taxon>
        <taxon>Pseudomonadati</taxon>
        <taxon>Bacteroidota</taxon>
        <taxon>Cytophagia</taxon>
        <taxon>Cytophagales</taxon>
        <taxon>Hymenobacteraceae</taxon>
        <taxon>Rufibacter</taxon>
    </lineage>
</organism>
<proteinExistence type="predicted"/>
<name>A0A0H4VTZ7_9BACT</name>
<reference evidence="2 3" key="1">
    <citation type="submission" date="2015-01" db="EMBL/GenBank/DDBJ databases">
        <title>Rufibacter sp./DG31D/ whole genome sequencing.</title>
        <authorList>
            <person name="Kim M.K."/>
            <person name="Srinivasan S."/>
            <person name="Lee J.-J."/>
        </authorList>
    </citation>
    <scope>NUCLEOTIDE SEQUENCE [LARGE SCALE GENOMIC DNA]</scope>
    <source>
        <strain evidence="2 3">DG31D</strain>
    </source>
</reference>
<dbReference type="Pfam" id="PF01323">
    <property type="entry name" value="DSBA"/>
    <property type="match status" value="1"/>
</dbReference>